<evidence type="ECO:0000259" key="6">
    <source>
        <dbReference type="PROSITE" id="PS50835"/>
    </source>
</evidence>
<dbReference type="InterPro" id="IPR015621">
    <property type="entry name" value="IL-1_rcpt_fam"/>
</dbReference>
<keyword evidence="3" id="KW-0393">Immunoglobulin domain</keyword>
<gene>
    <name evidence="7" type="ORF">chiPu_0009574</name>
</gene>
<feature type="chain" id="PRO_5018986507" description="Ig-like domain-containing protein" evidence="5">
    <location>
        <begin position="18"/>
        <end position="183"/>
    </location>
</feature>
<reference evidence="7 8" key="1">
    <citation type="journal article" date="2018" name="Nat. Ecol. Evol.">
        <title>Shark genomes provide insights into elasmobranch evolution and the origin of vertebrates.</title>
        <authorList>
            <person name="Hara Y"/>
            <person name="Yamaguchi K"/>
            <person name="Onimaru K"/>
            <person name="Kadota M"/>
            <person name="Koyanagi M"/>
            <person name="Keeley SD"/>
            <person name="Tatsumi K"/>
            <person name="Tanaka K"/>
            <person name="Motone F"/>
            <person name="Kageyama Y"/>
            <person name="Nozu R"/>
            <person name="Adachi N"/>
            <person name="Nishimura O"/>
            <person name="Nakagawa R"/>
            <person name="Tanegashima C"/>
            <person name="Kiyatake I"/>
            <person name="Matsumoto R"/>
            <person name="Murakumo K"/>
            <person name="Nishida K"/>
            <person name="Terakita A"/>
            <person name="Kuratani S"/>
            <person name="Sato K"/>
            <person name="Hyodo S Kuraku.S."/>
        </authorList>
    </citation>
    <scope>NUCLEOTIDE SEQUENCE [LARGE SCALE GENOMIC DNA]</scope>
</reference>
<evidence type="ECO:0000256" key="2">
    <source>
        <dbReference type="ARBA" id="ARBA00023180"/>
    </source>
</evidence>
<evidence type="ECO:0000256" key="3">
    <source>
        <dbReference type="ARBA" id="ARBA00023319"/>
    </source>
</evidence>
<dbReference type="AlphaFoldDB" id="A0A401SL63"/>
<keyword evidence="4" id="KW-1133">Transmembrane helix</keyword>
<keyword evidence="5" id="KW-0732">Signal</keyword>
<evidence type="ECO:0000313" key="7">
    <source>
        <dbReference type="EMBL" id="GCC31118.1"/>
    </source>
</evidence>
<feature type="domain" description="Ig-like" evidence="6">
    <location>
        <begin position="35"/>
        <end position="126"/>
    </location>
</feature>
<dbReference type="PANTHER" id="PTHR11890">
    <property type="entry name" value="INTERLEUKIN-1 RECEPTOR FAMILY MEMBER"/>
    <property type="match status" value="1"/>
</dbReference>
<keyword evidence="8" id="KW-1185">Reference proteome</keyword>
<dbReference type="Gene3D" id="2.60.40.10">
    <property type="entry name" value="Immunoglobulins"/>
    <property type="match status" value="1"/>
</dbReference>
<dbReference type="Proteomes" id="UP000287033">
    <property type="component" value="Unassembled WGS sequence"/>
</dbReference>
<dbReference type="EMBL" id="BEZZ01000342">
    <property type="protein sequence ID" value="GCC31118.1"/>
    <property type="molecule type" value="Genomic_DNA"/>
</dbReference>
<proteinExistence type="predicted"/>
<organism evidence="7 8">
    <name type="scientific">Chiloscyllium punctatum</name>
    <name type="common">Brownbanded bambooshark</name>
    <name type="synonym">Hemiscyllium punctatum</name>
    <dbReference type="NCBI Taxonomy" id="137246"/>
    <lineage>
        <taxon>Eukaryota</taxon>
        <taxon>Metazoa</taxon>
        <taxon>Chordata</taxon>
        <taxon>Craniata</taxon>
        <taxon>Vertebrata</taxon>
        <taxon>Chondrichthyes</taxon>
        <taxon>Elasmobranchii</taxon>
        <taxon>Galeomorphii</taxon>
        <taxon>Galeoidea</taxon>
        <taxon>Orectolobiformes</taxon>
        <taxon>Hemiscylliidae</taxon>
        <taxon>Chiloscyllium</taxon>
    </lineage>
</organism>
<keyword evidence="4" id="KW-0472">Membrane</keyword>
<accession>A0A401SL63</accession>
<dbReference type="PROSITE" id="PS50835">
    <property type="entry name" value="IG_LIKE"/>
    <property type="match status" value="1"/>
</dbReference>
<keyword evidence="2" id="KW-0325">Glycoprotein</keyword>
<dbReference type="InterPro" id="IPR013783">
    <property type="entry name" value="Ig-like_fold"/>
</dbReference>
<evidence type="ECO:0000256" key="1">
    <source>
        <dbReference type="ARBA" id="ARBA00023157"/>
    </source>
</evidence>
<evidence type="ECO:0000256" key="5">
    <source>
        <dbReference type="SAM" id="SignalP"/>
    </source>
</evidence>
<dbReference type="InterPro" id="IPR007110">
    <property type="entry name" value="Ig-like_dom"/>
</dbReference>
<dbReference type="OrthoDB" id="9904367at2759"/>
<keyword evidence="1" id="KW-1015">Disulfide bond</keyword>
<dbReference type="OMA" id="DYSKSAR"/>
<feature type="signal peptide" evidence="5">
    <location>
        <begin position="1"/>
        <end position="17"/>
    </location>
</feature>
<protein>
    <recommendedName>
        <fullName evidence="6">Ig-like domain-containing protein</fullName>
    </recommendedName>
</protein>
<keyword evidence="4" id="KW-0812">Transmembrane</keyword>
<feature type="transmembrane region" description="Helical" evidence="4">
    <location>
        <begin position="150"/>
        <end position="171"/>
    </location>
</feature>
<dbReference type="InterPro" id="IPR036179">
    <property type="entry name" value="Ig-like_dom_sf"/>
</dbReference>
<dbReference type="SUPFAM" id="SSF48726">
    <property type="entry name" value="Immunoglobulin"/>
    <property type="match status" value="1"/>
</dbReference>
<sequence>MTVSLIMFIFICESISSSEVSSLSIHYNNTSGHVPQILYPNNNTVEALVGSKLDITCTVLADLPPKTEILVYWLANQSYIEDYSNSTRVTEVQTERREKEASYIDVHLSFSEIKRKDFEINFVCVVLSEEIDQASFIFIKPAVSNVASDFVVALVVLMSIILVSICTRKFIKSKHPLRYAILK</sequence>
<dbReference type="PANTHER" id="PTHR11890:SF3">
    <property type="entry name" value="INTERLEUKIN-1 RECEPTOR TYPE 2"/>
    <property type="match status" value="1"/>
</dbReference>
<comment type="caution">
    <text evidence="7">The sequence shown here is derived from an EMBL/GenBank/DDBJ whole genome shotgun (WGS) entry which is preliminary data.</text>
</comment>
<name>A0A401SL63_CHIPU</name>
<dbReference type="STRING" id="137246.A0A401SL63"/>
<evidence type="ECO:0000313" key="8">
    <source>
        <dbReference type="Proteomes" id="UP000287033"/>
    </source>
</evidence>
<evidence type="ECO:0000256" key="4">
    <source>
        <dbReference type="SAM" id="Phobius"/>
    </source>
</evidence>